<dbReference type="EMBL" id="KV008885">
    <property type="protein sequence ID" value="KZV29844.1"/>
    <property type="molecule type" value="Genomic_DNA"/>
</dbReference>
<protein>
    <submittedName>
        <fullName evidence="1">Uncharacterized protein</fullName>
    </submittedName>
</protein>
<sequence length="117" mass="12762">MEQTLLVGQFSFCSVNRKLSSQTQLLLSQQTTQQSTQQSNSASAQSADNSAVNSAVNSAINSAINSALTNENSDFGNENSDFGREFQLSVSLQALFCTDISVEIWVYGIFRTLSYVM</sequence>
<reference evidence="1 2" key="1">
    <citation type="journal article" date="2015" name="Proc. Natl. Acad. Sci. U.S.A.">
        <title>The resurrection genome of Boea hygrometrica: A blueprint for survival of dehydration.</title>
        <authorList>
            <person name="Xiao L."/>
            <person name="Yang G."/>
            <person name="Zhang L."/>
            <person name="Yang X."/>
            <person name="Zhao S."/>
            <person name="Ji Z."/>
            <person name="Zhou Q."/>
            <person name="Hu M."/>
            <person name="Wang Y."/>
            <person name="Chen M."/>
            <person name="Xu Y."/>
            <person name="Jin H."/>
            <person name="Xiao X."/>
            <person name="Hu G."/>
            <person name="Bao F."/>
            <person name="Hu Y."/>
            <person name="Wan P."/>
            <person name="Li L."/>
            <person name="Deng X."/>
            <person name="Kuang T."/>
            <person name="Xiang C."/>
            <person name="Zhu J.K."/>
            <person name="Oliver M.J."/>
            <person name="He Y."/>
        </authorList>
    </citation>
    <scope>NUCLEOTIDE SEQUENCE [LARGE SCALE GENOMIC DNA]</scope>
    <source>
        <strain evidence="2">cv. XS01</strain>
    </source>
</reference>
<proteinExistence type="predicted"/>
<gene>
    <name evidence="1" type="ORF">F511_43024</name>
</gene>
<name>A0A2Z7B5R1_9LAMI</name>
<dbReference type="Proteomes" id="UP000250235">
    <property type="component" value="Unassembled WGS sequence"/>
</dbReference>
<evidence type="ECO:0000313" key="2">
    <source>
        <dbReference type="Proteomes" id="UP000250235"/>
    </source>
</evidence>
<organism evidence="1 2">
    <name type="scientific">Dorcoceras hygrometricum</name>
    <dbReference type="NCBI Taxonomy" id="472368"/>
    <lineage>
        <taxon>Eukaryota</taxon>
        <taxon>Viridiplantae</taxon>
        <taxon>Streptophyta</taxon>
        <taxon>Embryophyta</taxon>
        <taxon>Tracheophyta</taxon>
        <taxon>Spermatophyta</taxon>
        <taxon>Magnoliopsida</taxon>
        <taxon>eudicotyledons</taxon>
        <taxon>Gunneridae</taxon>
        <taxon>Pentapetalae</taxon>
        <taxon>asterids</taxon>
        <taxon>lamiids</taxon>
        <taxon>Lamiales</taxon>
        <taxon>Gesneriaceae</taxon>
        <taxon>Didymocarpoideae</taxon>
        <taxon>Trichosporeae</taxon>
        <taxon>Loxocarpinae</taxon>
        <taxon>Dorcoceras</taxon>
    </lineage>
</organism>
<keyword evidence="2" id="KW-1185">Reference proteome</keyword>
<dbReference type="AlphaFoldDB" id="A0A2Z7B5R1"/>
<accession>A0A2Z7B5R1</accession>
<evidence type="ECO:0000313" key="1">
    <source>
        <dbReference type="EMBL" id="KZV29844.1"/>
    </source>
</evidence>